<evidence type="ECO:0000313" key="4">
    <source>
        <dbReference type="EMBL" id="RWA18246.1"/>
    </source>
</evidence>
<evidence type="ECO:0000259" key="3">
    <source>
        <dbReference type="PROSITE" id="PS51677"/>
    </source>
</evidence>
<dbReference type="PROSITE" id="PS51677">
    <property type="entry name" value="NODB"/>
    <property type="match status" value="1"/>
</dbReference>
<dbReference type="PANTHER" id="PTHR34216">
    <property type="match status" value="1"/>
</dbReference>
<dbReference type="Pfam" id="PF01522">
    <property type="entry name" value="Polysacc_deac_1"/>
    <property type="match status" value="1"/>
</dbReference>
<dbReference type="CDD" id="cd10918">
    <property type="entry name" value="CE4_NodB_like_5s_6s"/>
    <property type="match status" value="1"/>
</dbReference>
<dbReference type="InterPro" id="IPR002509">
    <property type="entry name" value="NODB_dom"/>
</dbReference>
<protein>
    <recommendedName>
        <fullName evidence="3">NodB homology domain-containing protein</fullName>
    </recommendedName>
</protein>
<dbReference type="RefSeq" id="WP_206613798.1">
    <property type="nucleotide sequence ID" value="NZ_ATDN01000025.1"/>
</dbReference>
<dbReference type="GO" id="GO:0005576">
    <property type="term" value="C:extracellular region"/>
    <property type="evidence" value="ECO:0007669"/>
    <property type="project" value="UniProtKB-SubCell"/>
</dbReference>
<feature type="domain" description="NodB homology" evidence="3">
    <location>
        <begin position="63"/>
        <end position="280"/>
    </location>
</feature>
<dbReference type="SUPFAM" id="SSF88713">
    <property type="entry name" value="Glycoside hydrolase/deacetylase"/>
    <property type="match status" value="1"/>
</dbReference>
<dbReference type="Gene3D" id="3.20.20.370">
    <property type="entry name" value="Glycoside hydrolase/deacetylase"/>
    <property type="match status" value="1"/>
</dbReference>
<evidence type="ECO:0000313" key="5">
    <source>
        <dbReference type="Proteomes" id="UP000287177"/>
    </source>
</evidence>
<proteinExistence type="predicted"/>
<dbReference type="GO" id="GO:0016810">
    <property type="term" value="F:hydrolase activity, acting on carbon-nitrogen (but not peptide) bonds"/>
    <property type="evidence" value="ECO:0007669"/>
    <property type="project" value="InterPro"/>
</dbReference>
<name>A0A439DQY7_9MYCO</name>
<evidence type="ECO:0000256" key="1">
    <source>
        <dbReference type="ARBA" id="ARBA00004613"/>
    </source>
</evidence>
<organism evidence="4 5">
    <name type="scientific">Mycolicibacterium elephantis DSM 44368</name>
    <dbReference type="NCBI Taxonomy" id="1335622"/>
    <lineage>
        <taxon>Bacteria</taxon>
        <taxon>Bacillati</taxon>
        <taxon>Actinomycetota</taxon>
        <taxon>Actinomycetes</taxon>
        <taxon>Mycobacteriales</taxon>
        <taxon>Mycobacteriaceae</taxon>
        <taxon>Mycolicibacterium</taxon>
    </lineage>
</organism>
<accession>A0A439DQY7</accession>
<dbReference type="InterPro" id="IPR051398">
    <property type="entry name" value="Polysacch_Deacetylase"/>
</dbReference>
<keyword evidence="5" id="KW-1185">Reference proteome</keyword>
<evidence type="ECO:0000256" key="2">
    <source>
        <dbReference type="ARBA" id="ARBA00022729"/>
    </source>
</evidence>
<dbReference type="AlphaFoldDB" id="A0A439DQY7"/>
<comment type="caution">
    <text evidence="4">The sequence shown here is derived from an EMBL/GenBank/DDBJ whole genome shotgun (WGS) entry which is preliminary data.</text>
</comment>
<dbReference type="GO" id="GO:0005975">
    <property type="term" value="P:carbohydrate metabolic process"/>
    <property type="evidence" value="ECO:0007669"/>
    <property type="project" value="InterPro"/>
</dbReference>
<sequence>MSVIPILLYHSVSKAPADWIAPYTVRPAMFARQLELIEASGRTAMTVSGLCAALAGDSPLPAHPVLITFDDGFADFAYAAEMLADFKLPSTVYITTGALAGRGHRAPDLTLPPAAMLDWSQLSELAELGVEIGAHTHTHPQLDIMTDDAVYDEVRSSKEMLEDALGFEVPSFAYPHGFQSVRTRRVVAAAGHRSAAAVMNALSSHADDRMALARLTVTAGTTLTQVRTWLNGQGARVAPYPERLRTTVWRQLRRLRGPDATRGVFVRSAELKPRHQTGDC</sequence>
<dbReference type="PANTHER" id="PTHR34216:SF3">
    <property type="entry name" value="POLY-BETA-1,6-N-ACETYL-D-GLUCOSAMINE N-DEACETYLASE"/>
    <property type="match status" value="1"/>
</dbReference>
<dbReference type="Proteomes" id="UP000287177">
    <property type="component" value="Unassembled WGS sequence"/>
</dbReference>
<gene>
    <name evidence="4" type="ORF">MELE44368_23520</name>
</gene>
<dbReference type="InterPro" id="IPR011330">
    <property type="entry name" value="Glyco_hydro/deAcase_b/a-brl"/>
</dbReference>
<dbReference type="EMBL" id="ATDN01000025">
    <property type="protein sequence ID" value="RWA18246.1"/>
    <property type="molecule type" value="Genomic_DNA"/>
</dbReference>
<reference evidence="4 5" key="1">
    <citation type="submission" date="2013-06" db="EMBL/GenBank/DDBJ databases">
        <title>The draft sequence of the Mycobacterium elephantis genome.</title>
        <authorList>
            <person name="Pettersson F.B."/>
            <person name="Das S."/>
            <person name="Dasgupta S."/>
            <person name="Bhattacharya A."/>
            <person name="Kirsebom L.A."/>
        </authorList>
    </citation>
    <scope>NUCLEOTIDE SEQUENCE [LARGE SCALE GENOMIC DNA]</scope>
    <source>
        <strain evidence="4 5">DSM 44368</strain>
    </source>
</reference>
<comment type="subcellular location">
    <subcellularLocation>
        <location evidence="1">Secreted</location>
    </subcellularLocation>
</comment>
<keyword evidence="2" id="KW-0732">Signal</keyword>